<dbReference type="GO" id="GO:0005886">
    <property type="term" value="C:plasma membrane"/>
    <property type="evidence" value="ECO:0007669"/>
    <property type="project" value="UniProtKB-SubCell"/>
</dbReference>
<feature type="non-terminal residue" evidence="11">
    <location>
        <position position="80"/>
    </location>
</feature>
<keyword evidence="6" id="KW-0145">Chemotaxis</keyword>
<evidence type="ECO:0000256" key="4">
    <source>
        <dbReference type="ARBA" id="ARBA00021870"/>
    </source>
</evidence>
<protein>
    <recommendedName>
        <fullName evidence="4">Flagellar motor switch protein FliG</fullName>
    </recommendedName>
</protein>
<dbReference type="GO" id="GO:0009425">
    <property type="term" value="C:bacterial-type flagellum basal body"/>
    <property type="evidence" value="ECO:0007669"/>
    <property type="project" value="UniProtKB-SubCell"/>
</dbReference>
<reference evidence="11" key="1">
    <citation type="journal article" date="2014" name="Front. Microbiol.">
        <title>High frequency of phylogenetically diverse reductive dehalogenase-homologous genes in deep subseafloor sedimentary metagenomes.</title>
        <authorList>
            <person name="Kawai M."/>
            <person name="Futagami T."/>
            <person name="Toyoda A."/>
            <person name="Takaki Y."/>
            <person name="Nishi S."/>
            <person name="Hori S."/>
            <person name="Arai W."/>
            <person name="Tsubouchi T."/>
            <person name="Morono Y."/>
            <person name="Uchiyama I."/>
            <person name="Ito T."/>
            <person name="Fujiyama A."/>
            <person name="Inagaki F."/>
            <person name="Takami H."/>
        </authorList>
    </citation>
    <scope>NUCLEOTIDE SEQUENCE</scope>
    <source>
        <strain evidence="11">Expedition CK06-06</strain>
    </source>
</reference>
<evidence type="ECO:0000313" key="11">
    <source>
        <dbReference type="EMBL" id="GAF72911.1"/>
    </source>
</evidence>
<evidence type="ECO:0000256" key="8">
    <source>
        <dbReference type="ARBA" id="ARBA00023136"/>
    </source>
</evidence>
<dbReference type="InterPro" id="IPR028263">
    <property type="entry name" value="FliG_N"/>
</dbReference>
<evidence type="ECO:0000256" key="9">
    <source>
        <dbReference type="ARBA" id="ARBA00023143"/>
    </source>
</evidence>
<comment type="caution">
    <text evidence="11">The sequence shown here is derived from an EMBL/GenBank/DDBJ whole genome shotgun (WGS) entry which is preliminary data.</text>
</comment>
<proteinExistence type="inferred from homology"/>
<dbReference type="AlphaFoldDB" id="X0SCN7"/>
<dbReference type="PANTHER" id="PTHR30534:SF0">
    <property type="entry name" value="FLAGELLAR MOTOR SWITCH PROTEIN FLIG"/>
    <property type="match status" value="1"/>
</dbReference>
<evidence type="ECO:0000256" key="7">
    <source>
        <dbReference type="ARBA" id="ARBA00022779"/>
    </source>
</evidence>
<dbReference type="GO" id="GO:0006935">
    <property type="term" value="P:chemotaxis"/>
    <property type="evidence" value="ECO:0007669"/>
    <property type="project" value="UniProtKB-KW"/>
</dbReference>
<evidence type="ECO:0000256" key="2">
    <source>
        <dbReference type="ARBA" id="ARBA00004413"/>
    </source>
</evidence>
<dbReference type="GO" id="GO:0003774">
    <property type="term" value="F:cytoskeletal motor activity"/>
    <property type="evidence" value="ECO:0007669"/>
    <property type="project" value="InterPro"/>
</dbReference>
<sequence length="80" mass="9061">MEEKQLTIENMTGRQKASILIIAIGTEAASQIFKHLKDKDVERLAVEIAQMKDIPSTIMEAIIEEFYQMIMAQEYISQGG</sequence>
<dbReference type="InterPro" id="IPR000090">
    <property type="entry name" value="Flg_Motor_Flig"/>
</dbReference>
<evidence type="ECO:0000256" key="1">
    <source>
        <dbReference type="ARBA" id="ARBA00004117"/>
    </source>
</evidence>
<feature type="domain" description="Flagellar motor switch protein FliG N-terminal" evidence="10">
    <location>
        <begin position="10"/>
        <end position="80"/>
    </location>
</feature>
<organism evidence="11">
    <name type="scientific">marine sediment metagenome</name>
    <dbReference type="NCBI Taxonomy" id="412755"/>
    <lineage>
        <taxon>unclassified sequences</taxon>
        <taxon>metagenomes</taxon>
        <taxon>ecological metagenomes</taxon>
    </lineage>
</organism>
<dbReference type="PRINTS" id="PR00954">
    <property type="entry name" value="FLGMOTORFLIG"/>
</dbReference>
<dbReference type="InterPro" id="IPR011002">
    <property type="entry name" value="FliG_a-hlx"/>
</dbReference>
<keyword evidence="5" id="KW-1003">Cell membrane</keyword>
<evidence type="ECO:0000256" key="5">
    <source>
        <dbReference type="ARBA" id="ARBA00022475"/>
    </source>
</evidence>
<evidence type="ECO:0000256" key="6">
    <source>
        <dbReference type="ARBA" id="ARBA00022500"/>
    </source>
</evidence>
<dbReference type="GO" id="GO:0071973">
    <property type="term" value="P:bacterial-type flagellum-dependent cell motility"/>
    <property type="evidence" value="ECO:0007669"/>
    <property type="project" value="InterPro"/>
</dbReference>
<dbReference type="Gene3D" id="1.10.220.30">
    <property type="match status" value="1"/>
</dbReference>
<keyword evidence="9" id="KW-0975">Bacterial flagellum</keyword>
<dbReference type="EMBL" id="BARS01008031">
    <property type="protein sequence ID" value="GAF72911.1"/>
    <property type="molecule type" value="Genomic_DNA"/>
</dbReference>
<dbReference type="SUPFAM" id="SSF48029">
    <property type="entry name" value="FliG"/>
    <property type="match status" value="1"/>
</dbReference>
<dbReference type="Pfam" id="PF14842">
    <property type="entry name" value="FliG_N"/>
    <property type="match status" value="1"/>
</dbReference>
<evidence type="ECO:0000259" key="10">
    <source>
        <dbReference type="Pfam" id="PF14842"/>
    </source>
</evidence>
<evidence type="ECO:0000256" key="3">
    <source>
        <dbReference type="ARBA" id="ARBA00010299"/>
    </source>
</evidence>
<name>X0SCN7_9ZZZZ</name>
<gene>
    <name evidence="11" type="ORF">S01H1_15388</name>
</gene>
<comment type="subcellular location">
    <subcellularLocation>
        <location evidence="1">Bacterial flagellum basal body</location>
    </subcellularLocation>
    <subcellularLocation>
        <location evidence="2">Cell membrane</location>
        <topology evidence="2">Peripheral membrane protein</topology>
        <orientation evidence="2">Cytoplasmic side</orientation>
    </subcellularLocation>
</comment>
<keyword evidence="7" id="KW-0283">Flagellar rotation</keyword>
<dbReference type="PANTHER" id="PTHR30534">
    <property type="entry name" value="FLAGELLAR MOTOR SWITCH PROTEIN FLIG"/>
    <property type="match status" value="1"/>
</dbReference>
<comment type="similarity">
    <text evidence="3">Belongs to the FliG family.</text>
</comment>
<accession>X0SCN7</accession>
<keyword evidence="8" id="KW-0472">Membrane</keyword>